<evidence type="ECO:0000256" key="1">
    <source>
        <dbReference type="ARBA" id="ARBA00004239"/>
    </source>
</evidence>
<protein>
    <recommendedName>
        <fullName evidence="5">Peptidase A1 domain-containing protein</fullName>
    </recommendedName>
</protein>
<dbReference type="InterPro" id="IPR001461">
    <property type="entry name" value="Aspartic_peptidase_A1"/>
</dbReference>
<organism evidence="6 7">
    <name type="scientific">Acacia crassicarpa</name>
    <name type="common">northern wattle</name>
    <dbReference type="NCBI Taxonomy" id="499986"/>
    <lineage>
        <taxon>Eukaryota</taxon>
        <taxon>Viridiplantae</taxon>
        <taxon>Streptophyta</taxon>
        <taxon>Embryophyta</taxon>
        <taxon>Tracheophyta</taxon>
        <taxon>Spermatophyta</taxon>
        <taxon>Magnoliopsida</taxon>
        <taxon>eudicotyledons</taxon>
        <taxon>Gunneridae</taxon>
        <taxon>Pentapetalae</taxon>
        <taxon>rosids</taxon>
        <taxon>fabids</taxon>
        <taxon>Fabales</taxon>
        <taxon>Fabaceae</taxon>
        <taxon>Caesalpinioideae</taxon>
        <taxon>mimosoid clade</taxon>
        <taxon>Acacieae</taxon>
        <taxon>Acacia</taxon>
    </lineage>
</organism>
<dbReference type="Proteomes" id="UP001293593">
    <property type="component" value="Unassembled WGS sequence"/>
</dbReference>
<dbReference type="PANTHER" id="PTHR47965:SF46">
    <property type="entry name" value="BASIC 7S GLOBULIN-LIKE"/>
    <property type="match status" value="1"/>
</dbReference>
<gene>
    <name evidence="6" type="ORF">QN277_000573</name>
</gene>
<keyword evidence="4" id="KW-0732">Signal</keyword>
<dbReference type="PROSITE" id="PS51767">
    <property type="entry name" value="PEPTIDASE_A1"/>
    <property type="match status" value="1"/>
</dbReference>
<dbReference type="InterPro" id="IPR033121">
    <property type="entry name" value="PEPTIDASE_A1"/>
</dbReference>
<dbReference type="InterPro" id="IPR032861">
    <property type="entry name" value="TAXi_N"/>
</dbReference>
<dbReference type="PANTHER" id="PTHR47965">
    <property type="entry name" value="ASPARTYL PROTEASE-RELATED"/>
    <property type="match status" value="1"/>
</dbReference>
<evidence type="ECO:0000313" key="6">
    <source>
        <dbReference type="EMBL" id="KAK4283644.1"/>
    </source>
</evidence>
<evidence type="ECO:0000256" key="2">
    <source>
        <dbReference type="ARBA" id="ARBA00007447"/>
    </source>
</evidence>
<comment type="caution">
    <text evidence="6">The sequence shown here is derived from an EMBL/GenBank/DDBJ whole genome shotgun (WGS) entry which is preliminary data.</text>
</comment>
<dbReference type="GO" id="GO:0004190">
    <property type="term" value="F:aspartic-type endopeptidase activity"/>
    <property type="evidence" value="ECO:0007669"/>
    <property type="project" value="InterPro"/>
</dbReference>
<name>A0AAE1N5M8_9FABA</name>
<dbReference type="Gene3D" id="2.40.70.10">
    <property type="entry name" value="Acid Proteases"/>
    <property type="match status" value="2"/>
</dbReference>
<comment type="subcellular location">
    <subcellularLocation>
        <location evidence="1">Secreted</location>
        <location evidence="1">Extracellular space</location>
    </subcellularLocation>
</comment>
<dbReference type="InterPro" id="IPR021109">
    <property type="entry name" value="Peptidase_aspartic_dom_sf"/>
</dbReference>
<dbReference type="Pfam" id="PF14541">
    <property type="entry name" value="TAXi_C"/>
    <property type="match status" value="1"/>
</dbReference>
<dbReference type="Pfam" id="PF14543">
    <property type="entry name" value="TAXi_N"/>
    <property type="match status" value="1"/>
</dbReference>
<evidence type="ECO:0000256" key="3">
    <source>
        <dbReference type="ARBA" id="ARBA00022525"/>
    </source>
</evidence>
<evidence type="ECO:0000256" key="4">
    <source>
        <dbReference type="ARBA" id="ARBA00022729"/>
    </source>
</evidence>
<dbReference type="AlphaFoldDB" id="A0AAE1N5M8"/>
<dbReference type="FunFam" id="2.40.70.10:FF:000041">
    <property type="entry name" value="Basic 7S globulin"/>
    <property type="match status" value="1"/>
</dbReference>
<accession>A0AAE1N5M8</accession>
<dbReference type="SUPFAM" id="SSF50630">
    <property type="entry name" value="Acid proteases"/>
    <property type="match status" value="1"/>
</dbReference>
<reference evidence="6" key="1">
    <citation type="submission" date="2023-10" db="EMBL/GenBank/DDBJ databases">
        <title>Chromosome-level genome of the transformable northern wattle, Acacia crassicarpa.</title>
        <authorList>
            <person name="Massaro I."/>
            <person name="Sinha N.R."/>
            <person name="Poethig S."/>
            <person name="Leichty A.R."/>
        </authorList>
    </citation>
    <scope>NUCLEOTIDE SEQUENCE</scope>
    <source>
        <strain evidence="6">Acra3RX</strain>
        <tissue evidence="6">Leaf</tissue>
    </source>
</reference>
<evidence type="ECO:0000313" key="7">
    <source>
        <dbReference type="Proteomes" id="UP001293593"/>
    </source>
</evidence>
<sequence length="409" mass="44965">MASFPGYLLLFLFFVFNIYHSYASSYLPFSFVLPLTKDPSTHQYLLTSLSYGTPLVPTQLVLDLGASSLWIDCSSRTLPSSSLRTLPSRSIQCLMAKSHHRHHEAQTQFPDQNQPCQIFPENTITGMVPREGNLVQDTVALRSIETGQPLVFTCSPTQQLNGLAIGAKGMAGLGGARSSLSSQIFDSVHAQRKITVCISSSSGVVLLGRDSYESQSEGEFFRSLTFSPLFTNQKGYFISVNSIKIDGRRLSLSLPKDQGTKGRTQLSSIVPYTTMESSIYDTFKKAYMKAASAMNMTRVTSLAPFELCFSSKGIDNVPVIDLVLQSELVKWRIYGRNSMVRLSSDVMCLGFVDGGLNPEYPVVIGGYQLEDVIVQFDLDTSMVGFSSSLLLKHSSCSHFKSGFMPAESV</sequence>
<keyword evidence="3" id="KW-0964">Secreted</keyword>
<dbReference type="GO" id="GO:0006508">
    <property type="term" value="P:proteolysis"/>
    <property type="evidence" value="ECO:0007669"/>
    <property type="project" value="InterPro"/>
</dbReference>
<evidence type="ECO:0000259" key="5">
    <source>
        <dbReference type="PROSITE" id="PS51767"/>
    </source>
</evidence>
<dbReference type="EMBL" id="JAWXYG010000001">
    <property type="protein sequence ID" value="KAK4283644.1"/>
    <property type="molecule type" value="Genomic_DNA"/>
</dbReference>
<dbReference type="InterPro" id="IPR032799">
    <property type="entry name" value="TAXi_C"/>
</dbReference>
<keyword evidence="7" id="KW-1185">Reference proteome</keyword>
<proteinExistence type="inferred from homology"/>
<dbReference type="GO" id="GO:0005576">
    <property type="term" value="C:extracellular region"/>
    <property type="evidence" value="ECO:0007669"/>
    <property type="project" value="UniProtKB-SubCell"/>
</dbReference>
<feature type="domain" description="Peptidase A1" evidence="5">
    <location>
        <begin position="45"/>
        <end position="386"/>
    </location>
</feature>
<comment type="similarity">
    <text evidence="2">Belongs to the peptidase A1 family.</text>
</comment>